<dbReference type="EMBL" id="GGEC01088597">
    <property type="protein sequence ID" value="MBX69081.1"/>
    <property type="molecule type" value="Transcribed_RNA"/>
</dbReference>
<dbReference type="AlphaFoldDB" id="A0A2P2QQB0"/>
<protein>
    <submittedName>
        <fullName evidence="1">Uncharacterized protein</fullName>
    </submittedName>
</protein>
<accession>A0A2P2QQB0</accession>
<evidence type="ECO:0000313" key="1">
    <source>
        <dbReference type="EMBL" id="MBX69081.1"/>
    </source>
</evidence>
<sequence length="23" mass="2798">MLSMTLYTIMHTTFKHFNGHKCR</sequence>
<proteinExistence type="predicted"/>
<organism evidence="1">
    <name type="scientific">Rhizophora mucronata</name>
    <name type="common">Asiatic mangrove</name>
    <dbReference type="NCBI Taxonomy" id="61149"/>
    <lineage>
        <taxon>Eukaryota</taxon>
        <taxon>Viridiplantae</taxon>
        <taxon>Streptophyta</taxon>
        <taxon>Embryophyta</taxon>
        <taxon>Tracheophyta</taxon>
        <taxon>Spermatophyta</taxon>
        <taxon>Magnoliopsida</taxon>
        <taxon>eudicotyledons</taxon>
        <taxon>Gunneridae</taxon>
        <taxon>Pentapetalae</taxon>
        <taxon>rosids</taxon>
        <taxon>fabids</taxon>
        <taxon>Malpighiales</taxon>
        <taxon>Rhizophoraceae</taxon>
        <taxon>Rhizophora</taxon>
    </lineage>
</organism>
<reference evidence="1" key="1">
    <citation type="submission" date="2018-02" db="EMBL/GenBank/DDBJ databases">
        <title>Rhizophora mucronata_Transcriptome.</title>
        <authorList>
            <person name="Meera S.P."/>
            <person name="Sreeshan A."/>
            <person name="Augustine A."/>
        </authorList>
    </citation>
    <scope>NUCLEOTIDE SEQUENCE</scope>
    <source>
        <tissue evidence="1">Leaf</tissue>
    </source>
</reference>
<name>A0A2P2QQB0_RHIMU</name>